<gene>
    <name evidence="1" type="ORF">GCM10010421_02960</name>
</gene>
<evidence type="ECO:0000313" key="2">
    <source>
        <dbReference type="Proteomes" id="UP001500460"/>
    </source>
</evidence>
<proteinExistence type="predicted"/>
<comment type="caution">
    <text evidence="1">The sequence shown here is derived from an EMBL/GenBank/DDBJ whole genome shotgun (WGS) entry which is preliminary data.</text>
</comment>
<dbReference type="PROSITE" id="PS51257">
    <property type="entry name" value="PROKAR_LIPOPROTEIN"/>
    <property type="match status" value="1"/>
</dbReference>
<accession>A0ABN3J4J7</accession>
<reference evidence="1 2" key="1">
    <citation type="journal article" date="2019" name="Int. J. Syst. Evol. Microbiol.">
        <title>The Global Catalogue of Microorganisms (GCM) 10K type strain sequencing project: providing services to taxonomists for standard genome sequencing and annotation.</title>
        <authorList>
            <consortium name="The Broad Institute Genomics Platform"/>
            <consortium name="The Broad Institute Genome Sequencing Center for Infectious Disease"/>
            <person name="Wu L."/>
            <person name="Ma J."/>
        </authorList>
    </citation>
    <scope>NUCLEOTIDE SEQUENCE [LARGE SCALE GENOMIC DNA]</scope>
    <source>
        <strain evidence="1 2">JCM 6922</strain>
    </source>
</reference>
<keyword evidence="2" id="KW-1185">Reference proteome</keyword>
<name>A0ABN3J4J7_9ACTN</name>
<organism evidence="1 2">
    <name type="scientific">Streptomyces glaucus</name>
    <dbReference type="NCBI Taxonomy" id="284029"/>
    <lineage>
        <taxon>Bacteria</taxon>
        <taxon>Bacillati</taxon>
        <taxon>Actinomycetota</taxon>
        <taxon>Actinomycetes</taxon>
        <taxon>Kitasatosporales</taxon>
        <taxon>Streptomycetaceae</taxon>
        <taxon>Streptomyces</taxon>
    </lineage>
</organism>
<sequence>MEMSGFRRILTLACAATFALSGCSMVDRSTGSSSDNGEKRAMNMTMQQAAERADSMLDATLDAIEPSVRWTHGASTAGKCDVSRRRVVMTIISKERMGNLLGLVQRSWEKSGYRIKSVNKDEKFPAIYAQSSDGFGIALTVGAERQVFFEATTPCVKPSDVAAPTASPNGPAYEYPIPRPNVRSDFWSSTTPFSSASPTT</sequence>
<dbReference type="EMBL" id="BAAATK010000002">
    <property type="protein sequence ID" value="GAA2421002.1"/>
    <property type="molecule type" value="Genomic_DNA"/>
</dbReference>
<evidence type="ECO:0008006" key="3">
    <source>
        <dbReference type="Google" id="ProtNLM"/>
    </source>
</evidence>
<protein>
    <recommendedName>
        <fullName evidence="3">Lipoprotein</fullName>
    </recommendedName>
</protein>
<dbReference type="Proteomes" id="UP001500460">
    <property type="component" value="Unassembled WGS sequence"/>
</dbReference>
<evidence type="ECO:0000313" key="1">
    <source>
        <dbReference type="EMBL" id="GAA2421002.1"/>
    </source>
</evidence>